<evidence type="ECO:0000259" key="8">
    <source>
        <dbReference type="PROSITE" id="PS51437"/>
    </source>
</evidence>
<organism evidence="9">
    <name type="scientific">Spirodela intermedia</name>
    <name type="common">Intermediate duckweed</name>
    <dbReference type="NCBI Taxonomy" id="51605"/>
    <lineage>
        <taxon>Eukaryota</taxon>
        <taxon>Viridiplantae</taxon>
        <taxon>Streptophyta</taxon>
        <taxon>Embryophyta</taxon>
        <taxon>Tracheophyta</taxon>
        <taxon>Spermatophyta</taxon>
        <taxon>Magnoliopsida</taxon>
        <taxon>Liliopsida</taxon>
        <taxon>Araceae</taxon>
        <taxon>Lemnoideae</taxon>
        <taxon>Spirodela</taxon>
    </lineage>
</organism>
<dbReference type="PANTHER" id="PTHR23335">
    <property type="entry name" value="CALMODULIN-BINDING TRANSCRIPTION ACTIVATOR CAMTA"/>
    <property type="match status" value="1"/>
</dbReference>
<evidence type="ECO:0000256" key="1">
    <source>
        <dbReference type="ARBA" id="ARBA00004123"/>
    </source>
</evidence>
<dbReference type="InterPro" id="IPR013783">
    <property type="entry name" value="Ig-like_fold"/>
</dbReference>
<dbReference type="InterPro" id="IPR027417">
    <property type="entry name" value="P-loop_NTPase"/>
</dbReference>
<gene>
    <name evidence="9" type="ORF">SI7747_07009795</name>
</gene>
<dbReference type="PROSITE" id="PS50297">
    <property type="entry name" value="ANK_REP_REGION"/>
    <property type="match status" value="1"/>
</dbReference>
<evidence type="ECO:0000313" key="10">
    <source>
        <dbReference type="Proteomes" id="UP001189122"/>
    </source>
</evidence>
<proteinExistence type="inferred from homology"/>
<dbReference type="Proteomes" id="UP001189122">
    <property type="component" value="Unassembled WGS sequence"/>
</dbReference>
<dbReference type="SUPFAM" id="SSF52540">
    <property type="entry name" value="P-loop containing nucleoside triphosphate hydrolases"/>
    <property type="match status" value="1"/>
</dbReference>
<dbReference type="GO" id="GO:0003712">
    <property type="term" value="F:transcription coregulator activity"/>
    <property type="evidence" value="ECO:0007669"/>
    <property type="project" value="TreeGrafter"/>
</dbReference>
<dbReference type="EMBL" id="CACRZD030000007">
    <property type="protein sequence ID" value="CAA6663410.1"/>
    <property type="molecule type" value="Genomic_DNA"/>
</dbReference>
<dbReference type="AlphaFoldDB" id="A0A7I8J266"/>
<dbReference type="SMART" id="SM01076">
    <property type="entry name" value="CG-1"/>
    <property type="match status" value="1"/>
</dbReference>
<evidence type="ECO:0000313" key="9">
    <source>
        <dbReference type="EMBL" id="CAA2623891.1"/>
    </source>
</evidence>
<reference evidence="9 10" key="1">
    <citation type="submission" date="2019-12" db="EMBL/GenBank/DDBJ databases">
        <authorList>
            <person name="Scholz U."/>
            <person name="Mascher M."/>
            <person name="Fiebig A."/>
        </authorList>
    </citation>
    <scope>NUCLEOTIDE SEQUENCE</scope>
</reference>
<feature type="repeat" description="ANK" evidence="7">
    <location>
        <begin position="607"/>
        <end position="639"/>
    </location>
</feature>
<dbReference type="SUPFAM" id="SSF81296">
    <property type="entry name" value="E set domains"/>
    <property type="match status" value="1"/>
</dbReference>
<evidence type="ECO:0000256" key="2">
    <source>
        <dbReference type="ARBA" id="ARBA00008267"/>
    </source>
</evidence>
<keyword evidence="4" id="KW-0010">Activator</keyword>
<comment type="similarity">
    <text evidence="2">Belongs to the CAMTA family.</text>
</comment>
<keyword evidence="3 7" id="KW-0040">ANK repeat</keyword>
<evidence type="ECO:0000256" key="6">
    <source>
        <dbReference type="ARBA" id="ARBA00023242"/>
    </source>
</evidence>
<dbReference type="Pfam" id="PF03859">
    <property type="entry name" value="CG-1"/>
    <property type="match status" value="1"/>
</dbReference>
<keyword evidence="5" id="KW-0804">Transcription</keyword>
<evidence type="ECO:0000256" key="7">
    <source>
        <dbReference type="PROSITE-ProRule" id="PRU00023"/>
    </source>
</evidence>
<dbReference type="SUPFAM" id="SSF48403">
    <property type="entry name" value="Ankyrin repeat"/>
    <property type="match status" value="1"/>
</dbReference>
<dbReference type="EMBL" id="LR743594">
    <property type="protein sequence ID" value="CAA2623891.1"/>
    <property type="molecule type" value="Genomic_DNA"/>
</dbReference>
<keyword evidence="6" id="KW-0539">Nucleus</keyword>
<dbReference type="InterPro" id="IPR005559">
    <property type="entry name" value="CG-1_dom"/>
</dbReference>
<dbReference type="Gene3D" id="1.25.40.20">
    <property type="entry name" value="Ankyrin repeat-containing domain"/>
    <property type="match status" value="1"/>
</dbReference>
<dbReference type="InterPro" id="IPR002110">
    <property type="entry name" value="Ankyrin_rpt"/>
</dbReference>
<dbReference type="CDD" id="cd23767">
    <property type="entry name" value="IQCD"/>
    <property type="match status" value="2"/>
</dbReference>
<dbReference type="PROSITE" id="PS50088">
    <property type="entry name" value="ANK_REPEAT"/>
    <property type="match status" value="1"/>
</dbReference>
<comment type="subcellular location">
    <subcellularLocation>
        <location evidence="1">Nucleus</location>
    </subcellularLocation>
</comment>
<dbReference type="Pfam" id="PF00612">
    <property type="entry name" value="IQ"/>
    <property type="match status" value="3"/>
</dbReference>
<dbReference type="Pfam" id="PF00023">
    <property type="entry name" value="Ank"/>
    <property type="match status" value="1"/>
</dbReference>
<dbReference type="Gene3D" id="1.20.5.190">
    <property type="match status" value="1"/>
</dbReference>
<dbReference type="Gene3D" id="2.60.40.10">
    <property type="entry name" value="Immunoglobulins"/>
    <property type="match status" value="1"/>
</dbReference>
<dbReference type="InterPro" id="IPR000048">
    <property type="entry name" value="IQ_motif_EF-hand-BS"/>
</dbReference>
<protein>
    <recommendedName>
        <fullName evidence="8">CG-1 domain-containing protein</fullName>
    </recommendedName>
</protein>
<evidence type="ECO:0000256" key="5">
    <source>
        <dbReference type="ARBA" id="ARBA00023163"/>
    </source>
</evidence>
<keyword evidence="10" id="KW-1185">Reference proteome</keyword>
<dbReference type="PROSITE" id="PS50096">
    <property type="entry name" value="IQ"/>
    <property type="match status" value="4"/>
</dbReference>
<dbReference type="SMART" id="SM00015">
    <property type="entry name" value="IQ"/>
    <property type="match status" value="3"/>
</dbReference>
<dbReference type="GO" id="GO:0003690">
    <property type="term" value="F:double-stranded DNA binding"/>
    <property type="evidence" value="ECO:0007669"/>
    <property type="project" value="TreeGrafter"/>
</dbReference>
<dbReference type="PANTHER" id="PTHR23335:SF3">
    <property type="entry name" value="CALMODULIN-BINDING TRANSCRIPTION ACTIVATOR 5"/>
    <property type="match status" value="1"/>
</dbReference>
<dbReference type="PROSITE" id="PS51437">
    <property type="entry name" value="CG_1"/>
    <property type="match status" value="1"/>
</dbReference>
<name>A0A7I8J266_SPIIN</name>
<dbReference type="SMART" id="SM00248">
    <property type="entry name" value="ANK"/>
    <property type="match status" value="1"/>
</dbReference>
<evidence type="ECO:0000256" key="4">
    <source>
        <dbReference type="ARBA" id="ARBA00023159"/>
    </source>
</evidence>
<dbReference type="GO" id="GO:0005634">
    <property type="term" value="C:nucleus"/>
    <property type="evidence" value="ECO:0007669"/>
    <property type="project" value="UniProtKB-SubCell"/>
</dbReference>
<accession>A0A7I8J266</accession>
<dbReference type="GO" id="GO:0006357">
    <property type="term" value="P:regulation of transcription by RNA polymerase II"/>
    <property type="evidence" value="ECO:0007669"/>
    <property type="project" value="TreeGrafter"/>
</dbReference>
<sequence>MEAMEPRSPVQLAASEIHGFRTTADLDIGKLLDDASKRWLRPNEIYAVLSNYTLLKIQPQPVMNPGSGSLLLFDRNMLRNFRKDGHNWRKKKDGKTVQEAHEKLKIGTDERIHVYYARGEDYPNFYRRCYWLLERSLERIVLVHYRQTSEDNANQQLSAGVEFKEKNSLANSLHASPLTPLDSTSGSNHIETSGSLVFSDEINSTKDCATITELENPDLAIDMINKFDWASLVEPQPSGDPNALPYYGDTLFFVEDQSWRSLGHVQPTSMSTFTGLNAVGQPVGGCLQPAEVDQETVHMHAIPDTCANEALQSQNSFTQWDYVVDDIPGSLNNTEPGCQTSDDHEFKKLSIENELYRSEEVFSITDISPAWSYADEETKVIVVGYFRESHKNLANSKMFVVFGDAYVPAEMIQLGVYRCRVLPHTRPPGLINFYLTLDKQTPVSQVMNFEVRPPTSASTKAISLQDADDSEPSQRDLDAVIRLVRLLFSSSNNLSILSNVVSSNALKGAKRFLSATSSSLEKDWMHLLKLVRKNDTPLLSINQQLFELVLKNKLQEWLSTKLAEGRRTTELDNQGLGVIHLCAILDYTWAAHLFKASGLSIDFRDVYGWTALHWAAYCGRVKMVAALLSSGANPSLVTDPTPQFPGGCTAADLASNEGYEGLGAYLAEKALSAHFEAMNLSGNVSNPSARASSETANLEIMESGSSEQEVLLKYSLAAYCNAADAADRIHGALRDRTLRLHVKAAELSNSEANAAYIISALKIQKAYRNHNGRKMMKAAARIQGTFRTWQARKNFLNMRRHTIRIQAAFRGLLVRRQYRQIIWSVGVLEKAVLRWRLKRKGLRGLQIEADEVPAAAGEEMNVIEEDFFRASREQAEERVNRSVVRVQAMFRSHRAQQEYRKMKLAHDQAQLEYDEFANYGESGQALVCSSSPLILL</sequence>
<dbReference type="InterPro" id="IPR014756">
    <property type="entry name" value="Ig_E-set"/>
</dbReference>
<feature type="domain" description="CG-1" evidence="8">
    <location>
        <begin position="28"/>
        <end position="154"/>
    </location>
</feature>
<evidence type="ECO:0000256" key="3">
    <source>
        <dbReference type="ARBA" id="ARBA00023043"/>
    </source>
</evidence>
<dbReference type="InterPro" id="IPR036770">
    <property type="entry name" value="Ankyrin_rpt-contain_sf"/>
</dbReference>